<dbReference type="EMBL" id="GBRH01262112">
    <property type="protein sequence ID" value="JAD35783.1"/>
    <property type="molecule type" value="Transcribed_RNA"/>
</dbReference>
<reference evidence="1" key="2">
    <citation type="journal article" date="2015" name="Data Brief">
        <title>Shoot transcriptome of the giant reed, Arundo donax.</title>
        <authorList>
            <person name="Barrero R.A."/>
            <person name="Guerrero F.D."/>
            <person name="Moolhuijzen P."/>
            <person name="Goolsby J.A."/>
            <person name="Tidwell J."/>
            <person name="Bellgard S.E."/>
            <person name="Bellgard M.I."/>
        </authorList>
    </citation>
    <scope>NUCLEOTIDE SEQUENCE</scope>
    <source>
        <tissue evidence="1">Shoot tissue taken approximately 20 cm above the soil surface</tissue>
    </source>
</reference>
<reference evidence="1" key="1">
    <citation type="submission" date="2014-09" db="EMBL/GenBank/DDBJ databases">
        <authorList>
            <person name="Magalhaes I.L.F."/>
            <person name="Oliveira U."/>
            <person name="Santos F.R."/>
            <person name="Vidigal T.H.D.A."/>
            <person name="Brescovit A.D."/>
            <person name="Santos A.J."/>
        </authorList>
    </citation>
    <scope>NUCLEOTIDE SEQUENCE</scope>
    <source>
        <tissue evidence="1">Shoot tissue taken approximately 20 cm above the soil surface</tissue>
    </source>
</reference>
<name>A0A0A8ZDP2_ARUDO</name>
<dbReference type="AlphaFoldDB" id="A0A0A8ZDP2"/>
<organism evidence="1">
    <name type="scientific">Arundo donax</name>
    <name type="common">Giant reed</name>
    <name type="synonym">Donax arundinaceus</name>
    <dbReference type="NCBI Taxonomy" id="35708"/>
    <lineage>
        <taxon>Eukaryota</taxon>
        <taxon>Viridiplantae</taxon>
        <taxon>Streptophyta</taxon>
        <taxon>Embryophyta</taxon>
        <taxon>Tracheophyta</taxon>
        <taxon>Spermatophyta</taxon>
        <taxon>Magnoliopsida</taxon>
        <taxon>Liliopsida</taxon>
        <taxon>Poales</taxon>
        <taxon>Poaceae</taxon>
        <taxon>PACMAD clade</taxon>
        <taxon>Arundinoideae</taxon>
        <taxon>Arundineae</taxon>
        <taxon>Arundo</taxon>
    </lineage>
</organism>
<protein>
    <submittedName>
        <fullName evidence="1">Uncharacterized protein</fullName>
    </submittedName>
</protein>
<evidence type="ECO:0000313" key="1">
    <source>
        <dbReference type="EMBL" id="JAD35783.1"/>
    </source>
</evidence>
<sequence>MICGMLLPCACSFMLAITAVVGLIKEISH</sequence>
<accession>A0A0A8ZDP2</accession>
<proteinExistence type="predicted"/>